<dbReference type="Gene3D" id="3.40.1620.60">
    <property type="match status" value="1"/>
</dbReference>
<comment type="caution">
    <text evidence="7">The sequence shown here is derived from an EMBL/GenBank/DDBJ whole genome shotgun (WGS) entry which is preliminary data.</text>
</comment>
<keyword evidence="4" id="KW-1015">Disulfide bond</keyword>
<dbReference type="Proteomes" id="UP001195483">
    <property type="component" value="Unassembled WGS sequence"/>
</dbReference>
<evidence type="ECO:0000313" key="7">
    <source>
        <dbReference type="EMBL" id="KAK3587671.1"/>
    </source>
</evidence>
<sequence length="157" mass="17822">MTISLNTRYHFRKSPYNRMYERICSYLSCFNPKSNLCHELEAGEGTPCGNQKWCILGKCNQGKNAARVSDSCPLGDQPGVVYRELTCPELISRSPQKCYLSHISKICCDSCSRYKGTLNGLNKTVDEQCKDEYGHQSYFCRVSVRTIGIVYLSYNSV</sequence>
<evidence type="ECO:0000313" key="8">
    <source>
        <dbReference type="Proteomes" id="UP001195483"/>
    </source>
</evidence>
<keyword evidence="1" id="KW-0479">Metal-binding</keyword>
<evidence type="ECO:0000256" key="5">
    <source>
        <dbReference type="ARBA" id="ARBA00023180"/>
    </source>
</evidence>
<keyword evidence="8" id="KW-1185">Reference proteome</keyword>
<gene>
    <name evidence="7" type="ORF">CHS0354_042455</name>
</gene>
<keyword evidence="2" id="KW-0378">Hydrolase</keyword>
<keyword evidence="5" id="KW-0325">Glycoprotein</keyword>
<dbReference type="AlphaFoldDB" id="A0AAE0VRT2"/>
<evidence type="ECO:0000256" key="2">
    <source>
        <dbReference type="ARBA" id="ARBA00022801"/>
    </source>
</evidence>
<evidence type="ECO:0000259" key="6">
    <source>
        <dbReference type="Pfam" id="PF17771"/>
    </source>
</evidence>
<dbReference type="GO" id="GO:0046872">
    <property type="term" value="F:metal ion binding"/>
    <property type="evidence" value="ECO:0007669"/>
    <property type="project" value="UniProtKB-KW"/>
</dbReference>
<evidence type="ECO:0000256" key="3">
    <source>
        <dbReference type="ARBA" id="ARBA00022833"/>
    </source>
</evidence>
<reference evidence="7" key="1">
    <citation type="journal article" date="2021" name="Genome Biol. Evol.">
        <title>A High-Quality Reference Genome for a Parasitic Bivalve with Doubly Uniparental Inheritance (Bivalvia: Unionida).</title>
        <authorList>
            <person name="Smith C.H."/>
        </authorList>
    </citation>
    <scope>NUCLEOTIDE SEQUENCE</scope>
    <source>
        <strain evidence="7">CHS0354</strain>
    </source>
</reference>
<feature type="domain" description="ADAMTS cysteine-rich" evidence="6">
    <location>
        <begin position="15"/>
        <end position="59"/>
    </location>
</feature>
<reference evidence="7" key="2">
    <citation type="journal article" date="2021" name="Genome Biol. Evol.">
        <title>Developing a high-quality reference genome for a parasitic bivalve with doubly uniparental inheritance (Bivalvia: Unionida).</title>
        <authorList>
            <person name="Smith C.H."/>
        </authorList>
    </citation>
    <scope>NUCLEOTIDE SEQUENCE</scope>
    <source>
        <strain evidence="7">CHS0354</strain>
        <tissue evidence="7">Mantle</tissue>
    </source>
</reference>
<protein>
    <recommendedName>
        <fullName evidence="6">ADAMTS cysteine-rich domain-containing protein</fullName>
    </recommendedName>
</protein>
<evidence type="ECO:0000256" key="1">
    <source>
        <dbReference type="ARBA" id="ARBA00022723"/>
    </source>
</evidence>
<dbReference type="InterPro" id="IPR041645">
    <property type="entry name" value="ADAMTS_CR_2"/>
</dbReference>
<keyword evidence="3" id="KW-0862">Zinc</keyword>
<dbReference type="Pfam" id="PF17771">
    <property type="entry name" value="ADAMTS_CR_2"/>
    <property type="match status" value="1"/>
</dbReference>
<proteinExistence type="predicted"/>
<accession>A0AAE0VRT2</accession>
<dbReference type="EMBL" id="JAEAOA010002355">
    <property type="protein sequence ID" value="KAK3587671.1"/>
    <property type="molecule type" value="Genomic_DNA"/>
</dbReference>
<organism evidence="7 8">
    <name type="scientific">Potamilus streckersoni</name>
    <dbReference type="NCBI Taxonomy" id="2493646"/>
    <lineage>
        <taxon>Eukaryota</taxon>
        <taxon>Metazoa</taxon>
        <taxon>Spiralia</taxon>
        <taxon>Lophotrochozoa</taxon>
        <taxon>Mollusca</taxon>
        <taxon>Bivalvia</taxon>
        <taxon>Autobranchia</taxon>
        <taxon>Heteroconchia</taxon>
        <taxon>Palaeoheterodonta</taxon>
        <taxon>Unionida</taxon>
        <taxon>Unionoidea</taxon>
        <taxon>Unionidae</taxon>
        <taxon>Ambleminae</taxon>
        <taxon>Lampsilini</taxon>
        <taxon>Potamilus</taxon>
    </lineage>
</organism>
<evidence type="ECO:0000256" key="4">
    <source>
        <dbReference type="ARBA" id="ARBA00023157"/>
    </source>
</evidence>
<dbReference type="GO" id="GO:0016787">
    <property type="term" value="F:hydrolase activity"/>
    <property type="evidence" value="ECO:0007669"/>
    <property type="project" value="UniProtKB-KW"/>
</dbReference>
<reference evidence="7" key="3">
    <citation type="submission" date="2023-05" db="EMBL/GenBank/DDBJ databases">
        <authorList>
            <person name="Smith C.H."/>
        </authorList>
    </citation>
    <scope>NUCLEOTIDE SEQUENCE</scope>
    <source>
        <strain evidence="7">CHS0354</strain>
        <tissue evidence="7">Mantle</tissue>
    </source>
</reference>
<name>A0AAE0VRT2_9BIVA</name>